<sequence length="253" mass="26450">MGMSVRIRTTAAAVIGLLISTMLASVVFAAPAPPEPLTPDDALTMLGVSESEPLPEPELPQVPTGELVAPTEEAVQPLEPVEPSEAIDPVEVPDRAEYSKSKVLDRDETSTTYELENGERVTELSPSPVNVEVSPGGWVPSTPAVSSSADGGLAAPVHPLQPSFAAESGGDSTLTVERGGYVVSIALEGSKARSVEVGSTGLLWDVFGARYENVLPDADLTYKLDASAVKESLVLKEHPGESTPGRGELRLRG</sequence>
<keyword evidence="3" id="KW-1185">Reference proteome</keyword>
<keyword evidence="1" id="KW-0732">Signal</keyword>
<evidence type="ECO:0000256" key="1">
    <source>
        <dbReference type="SAM" id="SignalP"/>
    </source>
</evidence>
<organism evidence="2 3">
    <name type="scientific">Aeromicrobium alkaliterrae</name>
    <dbReference type="NCBI Taxonomy" id="302168"/>
    <lineage>
        <taxon>Bacteria</taxon>
        <taxon>Bacillati</taxon>
        <taxon>Actinomycetota</taxon>
        <taxon>Actinomycetes</taxon>
        <taxon>Propionibacteriales</taxon>
        <taxon>Nocardioidaceae</taxon>
        <taxon>Aeromicrobium</taxon>
    </lineage>
</organism>
<dbReference type="RefSeq" id="WP_344204377.1">
    <property type="nucleotide sequence ID" value="NZ_BAAAME010000015.1"/>
</dbReference>
<comment type="caution">
    <text evidence="2">The sequence shown here is derived from an EMBL/GenBank/DDBJ whole genome shotgun (WGS) entry which is preliminary data.</text>
</comment>
<evidence type="ECO:0000313" key="2">
    <source>
        <dbReference type="EMBL" id="GAA1754192.1"/>
    </source>
</evidence>
<gene>
    <name evidence="2" type="ORF">GCM10009710_36970</name>
</gene>
<dbReference type="EMBL" id="BAAAME010000015">
    <property type="protein sequence ID" value="GAA1754192.1"/>
    <property type="molecule type" value="Genomic_DNA"/>
</dbReference>
<dbReference type="Proteomes" id="UP001501057">
    <property type="component" value="Unassembled WGS sequence"/>
</dbReference>
<feature type="signal peptide" evidence="1">
    <location>
        <begin position="1"/>
        <end position="29"/>
    </location>
</feature>
<name>A0ABN2KER4_9ACTN</name>
<proteinExistence type="predicted"/>
<evidence type="ECO:0000313" key="3">
    <source>
        <dbReference type="Proteomes" id="UP001501057"/>
    </source>
</evidence>
<feature type="chain" id="PRO_5047475241" description="AMIN domain-containing protein" evidence="1">
    <location>
        <begin position="30"/>
        <end position="253"/>
    </location>
</feature>
<evidence type="ECO:0008006" key="4">
    <source>
        <dbReference type="Google" id="ProtNLM"/>
    </source>
</evidence>
<accession>A0ABN2KER4</accession>
<reference evidence="2 3" key="1">
    <citation type="journal article" date="2019" name="Int. J. Syst. Evol. Microbiol.">
        <title>The Global Catalogue of Microorganisms (GCM) 10K type strain sequencing project: providing services to taxonomists for standard genome sequencing and annotation.</title>
        <authorList>
            <consortium name="The Broad Institute Genomics Platform"/>
            <consortium name="The Broad Institute Genome Sequencing Center for Infectious Disease"/>
            <person name="Wu L."/>
            <person name="Ma J."/>
        </authorList>
    </citation>
    <scope>NUCLEOTIDE SEQUENCE [LARGE SCALE GENOMIC DNA]</scope>
    <source>
        <strain evidence="2 3">JCM 13518</strain>
    </source>
</reference>
<protein>
    <recommendedName>
        <fullName evidence="4">AMIN domain-containing protein</fullName>
    </recommendedName>
</protein>